<keyword evidence="6" id="KW-0233">DNA recombination</keyword>
<comment type="similarity">
    <text evidence="1">Belongs to the 'phage' integrase family.</text>
</comment>
<evidence type="ECO:0000256" key="7">
    <source>
        <dbReference type="ARBA" id="ARBA00023195"/>
    </source>
</evidence>
<dbReference type="InterPro" id="IPR011010">
    <property type="entry name" value="DNA_brk_join_enz"/>
</dbReference>
<keyword evidence="7" id="KW-1179">Viral genome integration</keyword>
<accession>A0A8S5S473</accession>
<organism evidence="9">
    <name type="scientific">Siphoviridae sp. ctxYv12</name>
    <dbReference type="NCBI Taxonomy" id="2827974"/>
    <lineage>
        <taxon>Viruses</taxon>
        <taxon>Duplodnaviria</taxon>
        <taxon>Heunggongvirae</taxon>
        <taxon>Uroviricota</taxon>
        <taxon>Caudoviricetes</taxon>
    </lineage>
</organism>
<dbReference type="PANTHER" id="PTHR30349">
    <property type="entry name" value="PHAGE INTEGRASE-RELATED"/>
    <property type="match status" value="1"/>
</dbReference>
<dbReference type="InterPro" id="IPR013762">
    <property type="entry name" value="Integrase-like_cat_sf"/>
</dbReference>
<sequence>MQIERSVIFLMGRRANGFGTVYKVKDRKLKNPYKALVSNGFSEKGNPKRKVLGYFKKESDANMALLEYVKQKDGFFLKKLTVKQVYDKWLVEHKETVKEITIEHYKSSYNAYISKIKDRIFSELKTLELQEFFDNIETKQRQDGVKAVLSLMYQYGMRYEIVDRNYANLVKLKKKIKVKEVIPFKKQEIDNLFTLDNRIAKALCIMIYTGIRISELLNLTRSDIVNNFIFIKEAKTEAGIRPIPIHNRIKPLIDFFLAEGKEYLYTWKGKRANYCTFRNNLVKLMEELGTPHTPHDTRHTFASMMNKVGANDVALTTMIGHTDINLTKSVYTHKELEDLEETIKLLQ</sequence>
<keyword evidence="3" id="KW-0808">Transferase</keyword>
<dbReference type="PROSITE" id="PS51898">
    <property type="entry name" value="TYR_RECOMBINASE"/>
    <property type="match status" value="1"/>
</dbReference>
<reference evidence="9" key="1">
    <citation type="journal article" date="2021" name="Proc. Natl. Acad. Sci. U.S.A.">
        <title>A Catalog of Tens of Thousands of Viruses from Human Metagenomes Reveals Hidden Associations with Chronic Diseases.</title>
        <authorList>
            <person name="Tisza M.J."/>
            <person name="Buck C.B."/>
        </authorList>
    </citation>
    <scope>NUCLEOTIDE SEQUENCE</scope>
    <source>
        <strain evidence="9">CtxYv12</strain>
    </source>
</reference>
<keyword evidence="7" id="KW-0229">DNA integration</keyword>
<dbReference type="InterPro" id="IPR050090">
    <property type="entry name" value="Tyrosine_recombinase_XerCD"/>
</dbReference>
<dbReference type="GO" id="GO:0003677">
    <property type="term" value="F:DNA binding"/>
    <property type="evidence" value="ECO:0007669"/>
    <property type="project" value="UniProtKB-KW"/>
</dbReference>
<evidence type="ECO:0000256" key="6">
    <source>
        <dbReference type="ARBA" id="ARBA00023172"/>
    </source>
</evidence>
<dbReference type="Gene3D" id="1.10.150.130">
    <property type="match status" value="1"/>
</dbReference>
<protein>
    <recommendedName>
        <fullName evidence="2">Integrase</fullName>
    </recommendedName>
</protein>
<keyword evidence="5" id="KW-0238">DNA-binding</keyword>
<proteinExistence type="inferred from homology"/>
<evidence type="ECO:0000256" key="3">
    <source>
        <dbReference type="ARBA" id="ARBA00022679"/>
    </source>
</evidence>
<dbReference type="InterPro" id="IPR010998">
    <property type="entry name" value="Integrase_recombinase_N"/>
</dbReference>
<dbReference type="GO" id="GO:0016787">
    <property type="term" value="F:hydrolase activity"/>
    <property type="evidence" value="ECO:0007669"/>
    <property type="project" value="UniProtKB-KW"/>
</dbReference>
<dbReference type="InterPro" id="IPR002104">
    <property type="entry name" value="Integrase_catalytic"/>
</dbReference>
<dbReference type="Gene3D" id="1.10.443.10">
    <property type="entry name" value="Intergrase catalytic core"/>
    <property type="match status" value="1"/>
</dbReference>
<evidence type="ECO:0000256" key="2">
    <source>
        <dbReference type="ARBA" id="ARBA00016082"/>
    </source>
</evidence>
<feature type="domain" description="Tyr recombinase" evidence="8">
    <location>
        <begin position="179"/>
        <end position="344"/>
    </location>
</feature>
<dbReference type="SUPFAM" id="SSF56349">
    <property type="entry name" value="DNA breaking-rejoining enzymes"/>
    <property type="match status" value="1"/>
</dbReference>
<dbReference type="PANTHER" id="PTHR30349:SF41">
    <property type="entry name" value="INTEGRASE_RECOMBINASE PROTEIN MJ0367-RELATED"/>
    <property type="match status" value="1"/>
</dbReference>
<keyword evidence="7" id="KW-1160">Virus entry into host cell</keyword>
<evidence type="ECO:0000256" key="4">
    <source>
        <dbReference type="ARBA" id="ARBA00022801"/>
    </source>
</evidence>
<keyword evidence="4" id="KW-0378">Hydrolase</keyword>
<dbReference type="GO" id="GO:0016740">
    <property type="term" value="F:transferase activity"/>
    <property type="evidence" value="ECO:0007669"/>
    <property type="project" value="UniProtKB-KW"/>
</dbReference>
<dbReference type="GO" id="GO:0044826">
    <property type="term" value="P:viral genome integration into host DNA"/>
    <property type="evidence" value="ECO:0007669"/>
    <property type="project" value="UniProtKB-KW"/>
</dbReference>
<dbReference type="GO" id="GO:0006310">
    <property type="term" value="P:DNA recombination"/>
    <property type="evidence" value="ECO:0007669"/>
    <property type="project" value="UniProtKB-KW"/>
</dbReference>
<evidence type="ECO:0000313" key="9">
    <source>
        <dbReference type="EMBL" id="DAF45728.1"/>
    </source>
</evidence>
<evidence type="ECO:0000256" key="1">
    <source>
        <dbReference type="ARBA" id="ARBA00008857"/>
    </source>
</evidence>
<dbReference type="Pfam" id="PF00589">
    <property type="entry name" value="Phage_integrase"/>
    <property type="match status" value="1"/>
</dbReference>
<evidence type="ECO:0000256" key="5">
    <source>
        <dbReference type="ARBA" id="ARBA00023125"/>
    </source>
</evidence>
<dbReference type="GO" id="GO:0015074">
    <property type="term" value="P:DNA integration"/>
    <property type="evidence" value="ECO:0007669"/>
    <property type="project" value="InterPro"/>
</dbReference>
<evidence type="ECO:0000259" key="8">
    <source>
        <dbReference type="PROSITE" id="PS51898"/>
    </source>
</evidence>
<name>A0A8S5S473_9CAUD</name>
<dbReference type="GO" id="GO:0075713">
    <property type="term" value="P:establishment of integrated proviral latency"/>
    <property type="evidence" value="ECO:0007669"/>
    <property type="project" value="UniProtKB-KW"/>
</dbReference>
<dbReference type="EMBL" id="BK032518">
    <property type="protein sequence ID" value="DAF45728.1"/>
    <property type="molecule type" value="Genomic_DNA"/>
</dbReference>